<feature type="compositionally biased region" description="Polar residues" evidence="12">
    <location>
        <begin position="114"/>
        <end position="127"/>
    </location>
</feature>
<keyword evidence="9" id="KW-0804">Transcription</keyword>
<evidence type="ECO:0000256" key="2">
    <source>
        <dbReference type="ARBA" id="ARBA00006991"/>
    </source>
</evidence>
<feature type="domain" description="C2H2-type" evidence="13">
    <location>
        <begin position="255"/>
        <end position="282"/>
    </location>
</feature>
<evidence type="ECO:0000256" key="12">
    <source>
        <dbReference type="SAM" id="MobiDB-lite"/>
    </source>
</evidence>
<keyword evidence="5 11" id="KW-0863">Zinc-finger</keyword>
<evidence type="ECO:0000313" key="15">
    <source>
        <dbReference type="Proteomes" id="UP000265200"/>
    </source>
</evidence>
<feature type="compositionally biased region" description="Basic and acidic residues" evidence="12">
    <location>
        <begin position="145"/>
        <end position="167"/>
    </location>
</feature>
<evidence type="ECO:0000256" key="9">
    <source>
        <dbReference type="ARBA" id="ARBA00023163"/>
    </source>
</evidence>
<dbReference type="GO" id="GO:0003677">
    <property type="term" value="F:DNA binding"/>
    <property type="evidence" value="ECO:0007669"/>
    <property type="project" value="UniProtKB-KW"/>
</dbReference>
<dbReference type="PROSITE" id="PS50157">
    <property type="entry name" value="ZINC_FINGER_C2H2_2"/>
    <property type="match status" value="6"/>
</dbReference>
<dbReference type="FunFam" id="3.30.160.60:FF:000145">
    <property type="entry name" value="Zinc finger protein 574"/>
    <property type="match status" value="1"/>
</dbReference>
<accession>A0A3P9J807</accession>
<feature type="compositionally biased region" description="Basic and acidic residues" evidence="12">
    <location>
        <begin position="191"/>
        <end position="201"/>
    </location>
</feature>
<evidence type="ECO:0000256" key="5">
    <source>
        <dbReference type="ARBA" id="ARBA00022771"/>
    </source>
</evidence>
<dbReference type="InterPro" id="IPR050331">
    <property type="entry name" value="Zinc_finger"/>
</dbReference>
<evidence type="ECO:0000256" key="6">
    <source>
        <dbReference type="ARBA" id="ARBA00022833"/>
    </source>
</evidence>
<dbReference type="SUPFAM" id="SSF57667">
    <property type="entry name" value="beta-beta-alpha zinc fingers"/>
    <property type="match status" value="3"/>
</dbReference>
<keyword evidence="8" id="KW-0238">DNA-binding</keyword>
<dbReference type="FunFam" id="3.30.160.60:FF:000478">
    <property type="entry name" value="Zinc finger protein 133"/>
    <property type="match status" value="1"/>
</dbReference>
<dbReference type="SMART" id="SM00355">
    <property type="entry name" value="ZnF_C2H2"/>
    <property type="match status" value="6"/>
</dbReference>
<dbReference type="Proteomes" id="UP000265200">
    <property type="component" value="Chromosome 17"/>
</dbReference>
<feature type="region of interest" description="Disordered" evidence="12">
    <location>
        <begin position="1"/>
        <end position="127"/>
    </location>
</feature>
<feature type="region of interest" description="Disordered" evidence="12">
    <location>
        <begin position="143"/>
        <end position="215"/>
    </location>
</feature>
<dbReference type="AlphaFoldDB" id="A0A3P9J807"/>
<protein>
    <recommendedName>
        <fullName evidence="13">C2H2-type domain-containing protein</fullName>
    </recommendedName>
</protein>
<dbReference type="Gene3D" id="3.30.160.60">
    <property type="entry name" value="Classic Zinc Finger"/>
    <property type="match status" value="6"/>
</dbReference>
<evidence type="ECO:0000313" key="14">
    <source>
        <dbReference type="Ensembl" id="ENSORLP00015028246.1"/>
    </source>
</evidence>
<evidence type="ECO:0000256" key="7">
    <source>
        <dbReference type="ARBA" id="ARBA00023015"/>
    </source>
</evidence>
<name>A0A3P9J807_ORYLA</name>
<keyword evidence="6" id="KW-0862">Zinc</keyword>
<organism evidence="14 15">
    <name type="scientific">Oryzias latipes</name>
    <name type="common">Japanese rice fish</name>
    <name type="synonym">Japanese killifish</name>
    <dbReference type="NCBI Taxonomy" id="8090"/>
    <lineage>
        <taxon>Eukaryota</taxon>
        <taxon>Metazoa</taxon>
        <taxon>Chordata</taxon>
        <taxon>Craniata</taxon>
        <taxon>Vertebrata</taxon>
        <taxon>Euteleostomi</taxon>
        <taxon>Actinopterygii</taxon>
        <taxon>Neopterygii</taxon>
        <taxon>Teleostei</taxon>
        <taxon>Neoteleostei</taxon>
        <taxon>Acanthomorphata</taxon>
        <taxon>Ovalentaria</taxon>
        <taxon>Atherinomorphae</taxon>
        <taxon>Beloniformes</taxon>
        <taxon>Adrianichthyidae</taxon>
        <taxon>Oryziinae</taxon>
        <taxon>Oryzias</taxon>
    </lineage>
</organism>
<keyword evidence="10" id="KW-0539">Nucleus</keyword>
<comment type="similarity">
    <text evidence="2">Belongs to the krueppel C2H2-type zinc-finger protein family.</text>
</comment>
<evidence type="ECO:0000256" key="1">
    <source>
        <dbReference type="ARBA" id="ARBA00004123"/>
    </source>
</evidence>
<sequence>MRRTRMSAGSSPAERPQAWKEEEALVDLQGCSAQDQEEPEPPQIKEEREEPQSPRIKEEQEEMCTTPEDGVKQENGALLQPLFTPKPEESSGASDSDAAQTEEEAEVQHRLSEINWSPTNLHKTDSQLPVSADEEALADLQLSRIQEERTCSPMKSDHQDTRRREENSQNAFMITFSYEDGDSEPQSETENLDHQESKQEEAAATAELNPRKRLNRTDCLRAETPYLSEACQNNSASKKPLVTDLGKGAATESLHYCNMCGKCFLKKCNLTAHIRTHTGEKPFTCDTCGKRFSQNSHLRVHMATHTGEKSHTCNTCEKTFSRSVNLLRHMRTHTGEKPYPCDTCGRRFSQSFDLLRHERSHTGEKPYPCTTCDKTFSQHSNLLYHMRTHTGEKPYLCRTCGKGFSQSSHVWRHMAVHSGDKSQS</sequence>
<evidence type="ECO:0000256" key="11">
    <source>
        <dbReference type="PROSITE-ProRule" id="PRU00042"/>
    </source>
</evidence>
<proteinExistence type="inferred from homology"/>
<dbReference type="FunFam" id="3.30.160.60:FF:000933">
    <property type="entry name" value="zinc finger protein 771"/>
    <property type="match status" value="1"/>
</dbReference>
<reference evidence="14 15" key="2">
    <citation type="submission" date="2017-04" db="EMBL/GenBank/DDBJ databases">
        <title>CpG methylation of centromeres and impact of large insertions on vertebrate speciation.</title>
        <authorList>
            <person name="Ichikawa K."/>
            <person name="Yoshimura J."/>
            <person name="Morishita S."/>
        </authorList>
    </citation>
    <scope>NUCLEOTIDE SEQUENCE</scope>
    <source>
        <strain evidence="14 15">HSOK</strain>
    </source>
</reference>
<evidence type="ECO:0000256" key="8">
    <source>
        <dbReference type="ARBA" id="ARBA00023125"/>
    </source>
</evidence>
<dbReference type="PANTHER" id="PTHR16515:SF49">
    <property type="entry name" value="GASTRULA ZINC FINGER PROTEIN XLCGF49.1-LIKE-RELATED"/>
    <property type="match status" value="1"/>
</dbReference>
<feature type="domain" description="C2H2-type" evidence="13">
    <location>
        <begin position="395"/>
        <end position="422"/>
    </location>
</feature>
<keyword evidence="4" id="KW-0677">Repeat</keyword>
<reference key="1">
    <citation type="journal article" date="2007" name="Nature">
        <title>The medaka draft genome and insights into vertebrate genome evolution.</title>
        <authorList>
            <person name="Kasahara M."/>
            <person name="Naruse K."/>
            <person name="Sasaki S."/>
            <person name="Nakatani Y."/>
            <person name="Qu W."/>
            <person name="Ahsan B."/>
            <person name="Yamada T."/>
            <person name="Nagayasu Y."/>
            <person name="Doi K."/>
            <person name="Kasai Y."/>
            <person name="Jindo T."/>
            <person name="Kobayashi D."/>
            <person name="Shimada A."/>
            <person name="Toyoda A."/>
            <person name="Kuroki Y."/>
            <person name="Fujiyama A."/>
            <person name="Sasaki T."/>
            <person name="Shimizu A."/>
            <person name="Asakawa S."/>
            <person name="Shimizu N."/>
            <person name="Hashimoto S."/>
            <person name="Yang J."/>
            <person name="Lee Y."/>
            <person name="Matsushima K."/>
            <person name="Sugano S."/>
            <person name="Sakaizumi M."/>
            <person name="Narita T."/>
            <person name="Ohishi K."/>
            <person name="Haga S."/>
            <person name="Ohta F."/>
            <person name="Nomoto H."/>
            <person name="Nogata K."/>
            <person name="Morishita T."/>
            <person name="Endo T."/>
            <person name="Shin-I T."/>
            <person name="Takeda H."/>
            <person name="Morishita S."/>
            <person name="Kohara Y."/>
        </authorList>
    </citation>
    <scope>NUCLEOTIDE SEQUENCE [LARGE SCALE GENOMIC DNA]</scope>
    <source>
        <strain>Hd-rR</strain>
    </source>
</reference>
<feature type="domain" description="C2H2-type" evidence="13">
    <location>
        <begin position="339"/>
        <end position="366"/>
    </location>
</feature>
<reference evidence="14" key="4">
    <citation type="submission" date="2025-09" db="UniProtKB">
        <authorList>
            <consortium name="Ensembl"/>
        </authorList>
    </citation>
    <scope>IDENTIFICATION</scope>
    <source>
        <strain evidence="14">HSOK</strain>
    </source>
</reference>
<evidence type="ECO:0000256" key="10">
    <source>
        <dbReference type="ARBA" id="ARBA00023242"/>
    </source>
</evidence>
<dbReference type="Ensembl" id="ENSORLT00015031585.1">
    <property type="protein sequence ID" value="ENSORLP00015028246.1"/>
    <property type="gene ID" value="ENSORLG00015010765.1"/>
</dbReference>
<feature type="domain" description="C2H2-type" evidence="13">
    <location>
        <begin position="367"/>
        <end position="394"/>
    </location>
</feature>
<feature type="domain" description="C2H2-type" evidence="13">
    <location>
        <begin position="311"/>
        <end position="338"/>
    </location>
</feature>
<dbReference type="GO" id="GO:0005634">
    <property type="term" value="C:nucleus"/>
    <property type="evidence" value="ECO:0007669"/>
    <property type="project" value="UniProtKB-SubCell"/>
</dbReference>
<dbReference type="GO" id="GO:0008270">
    <property type="term" value="F:zinc ion binding"/>
    <property type="evidence" value="ECO:0007669"/>
    <property type="project" value="UniProtKB-KW"/>
</dbReference>
<dbReference type="InterPro" id="IPR013087">
    <property type="entry name" value="Znf_C2H2_type"/>
</dbReference>
<dbReference type="Pfam" id="PF00096">
    <property type="entry name" value="zf-C2H2"/>
    <property type="match status" value="6"/>
</dbReference>
<dbReference type="FunFam" id="3.30.160.60:FF:000608">
    <property type="entry name" value="zinc finger protein 286A isoform X1"/>
    <property type="match status" value="1"/>
</dbReference>
<feature type="domain" description="C2H2-type" evidence="13">
    <location>
        <begin position="283"/>
        <end position="310"/>
    </location>
</feature>
<dbReference type="FunFam" id="3.30.160.60:FF:000100">
    <property type="entry name" value="Zinc finger 45-like"/>
    <property type="match status" value="1"/>
</dbReference>
<dbReference type="PANTHER" id="PTHR16515">
    <property type="entry name" value="PR DOMAIN ZINC FINGER PROTEIN"/>
    <property type="match status" value="1"/>
</dbReference>
<keyword evidence="7" id="KW-0805">Transcription regulation</keyword>
<keyword evidence="3" id="KW-0479">Metal-binding</keyword>
<reference evidence="14" key="3">
    <citation type="submission" date="2025-08" db="UniProtKB">
        <authorList>
            <consortium name="Ensembl"/>
        </authorList>
    </citation>
    <scope>IDENTIFICATION</scope>
    <source>
        <strain evidence="14">HSOK</strain>
    </source>
</reference>
<dbReference type="FunFam" id="3.30.160.60:FF:000912">
    <property type="entry name" value="Zinc finger protein 660"/>
    <property type="match status" value="1"/>
</dbReference>
<feature type="compositionally biased region" description="Basic and acidic residues" evidence="12">
    <location>
        <begin position="43"/>
        <end position="58"/>
    </location>
</feature>
<evidence type="ECO:0000256" key="4">
    <source>
        <dbReference type="ARBA" id="ARBA00022737"/>
    </source>
</evidence>
<evidence type="ECO:0000259" key="13">
    <source>
        <dbReference type="PROSITE" id="PS50157"/>
    </source>
</evidence>
<dbReference type="InterPro" id="IPR036236">
    <property type="entry name" value="Znf_C2H2_sf"/>
</dbReference>
<comment type="subcellular location">
    <subcellularLocation>
        <location evidence="1">Nucleus</location>
    </subcellularLocation>
</comment>
<dbReference type="PROSITE" id="PS00028">
    <property type="entry name" value="ZINC_FINGER_C2H2_1"/>
    <property type="match status" value="6"/>
</dbReference>
<feature type="compositionally biased region" description="Low complexity" evidence="12">
    <location>
        <begin position="90"/>
        <end position="99"/>
    </location>
</feature>
<evidence type="ECO:0000256" key="3">
    <source>
        <dbReference type="ARBA" id="ARBA00022723"/>
    </source>
</evidence>